<keyword evidence="4" id="KW-0496">Mitochondrion</keyword>
<gene>
    <name evidence="7" type="ORF">GFSPODELE1_LOCUS676</name>
</gene>
<keyword evidence="5" id="KW-0472">Membrane</keyword>
<protein>
    <recommendedName>
        <fullName evidence="9">Mitochondrial cytochrome c oxidase subunit VIa</fullName>
    </recommendedName>
</protein>
<name>A0ABP1CKZ1_9APHY</name>
<dbReference type="PANTHER" id="PTHR11504:SF0">
    <property type="entry name" value="CYTOCHROME C OXIDASE SUBUNIT"/>
    <property type="match status" value="1"/>
</dbReference>
<accession>A0ABP1CKZ1</accession>
<evidence type="ECO:0000256" key="1">
    <source>
        <dbReference type="ARBA" id="ARBA00004273"/>
    </source>
</evidence>
<evidence type="ECO:0000313" key="8">
    <source>
        <dbReference type="Proteomes" id="UP001497453"/>
    </source>
</evidence>
<evidence type="ECO:0008006" key="9">
    <source>
        <dbReference type="Google" id="ProtNLM"/>
    </source>
</evidence>
<evidence type="ECO:0000256" key="2">
    <source>
        <dbReference type="ARBA" id="ARBA00022792"/>
    </source>
</evidence>
<dbReference type="InterPro" id="IPR036418">
    <property type="entry name" value="Cyt_c_oxidase_su6a_sf"/>
</dbReference>
<dbReference type="Pfam" id="PF02046">
    <property type="entry name" value="COX6A"/>
    <property type="match status" value="1"/>
</dbReference>
<evidence type="ECO:0000256" key="5">
    <source>
        <dbReference type="ARBA" id="ARBA00023136"/>
    </source>
</evidence>
<evidence type="ECO:0000256" key="6">
    <source>
        <dbReference type="RuleBase" id="RU004396"/>
    </source>
</evidence>
<comment type="similarity">
    <text evidence="6">Belongs to the cytochrome c oxidase subunit 6A family.</text>
</comment>
<dbReference type="Proteomes" id="UP001497453">
    <property type="component" value="Chromosome 1"/>
</dbReference>
<comment type="subcellular location">
    <subcellularLocation>
        <location evidence="1">Mitochondrion inner membrane</location>
    </subcellularLocation>
</comment>
<evidence type="ECO:0000256" key="3">
    <source>
        <dbReference type="ARBA" id="ARBA00022946"/>
    </source>
</evidence>
<keyword evidence="3" id="KW-0809">Transit peptide</keyword>
<dbReference type="SUPFAM" id="SSF81411">
    <property type="entry name" value="Mitochondrial cytochrome c oxidase subunit VIa"/>
    <property type="match status" value="1"/>
</dbReference>
<dbReference type="EMBL" id="OZ037944">
    <property type="protein sequence ID" value="CAL1695274.1"/>
    <property type="molecule type" value="Genomic_DNA"/>
</dbReference>
<proteinExistence type="inferred from homology"/>
<reference evidence="8" key="1">
    <citation type="submission" date="2024-04" db="EMBL/GenBank/DDBJ databases">
        <authorList>
            <person name="Shaw F."/>
            <person name="Minotto A."/>
        </authorList>
    </citation>
    <scope>NUCLEOTIDE SEQUENCE [LARGE SCALE GENOMIC DNA]</scope>
</reference>
<sequence length="127" mass="14550">MSMLVRRSLRAIPRARGFATTAGDVTKTSYQEKQAALRAHAAETADMWRKISFYVCLPAIITAAFWVRNVEKEHEEHLEHAIHENKGKAPLPPAYEYLNRRAIEYPWGPNSLFFNPRVQKDLSNPDA</sequence>
<organism evidence="7 8">
    <name type="scientific">Somion occarium</name>
    <dbReference type="NCBI Taxonomy" id="3059160"/>
    <lineage>
        <taxon>Eukaryota</taxon>
        <taxon>Fungi</taxon>
        <taxon>Dikarya</taxon>
        <taxon>Basidiomycota</taxon>
        <taxon>Agaricomycotina</taxon>
        <taxon>Agaricomycetes</taxon>
        <taxon>Polyporales</taxon>
        <taxon>Cerrenaceae</taxon>
        <taxon>Somion</taxon>
    </lineage>
</organism>
<keyword evidence="2" id="KW-0999">Mitochondrion inner membrane</keyword>
<dbReference type="Gene3D" id="4.10.95.10">
    <property type="entry name" value="Cytochrome c oxidase, subunit VIa"/>
    <property type="match status" value="1"/>
</dbReference>
<dbReference type="InterPro" id="IPR001349">
    <property type="entry name" value="Cyt_c_oxidase_su6a"/>
</dbReference>
<evidence type="ECO:0000256" key="4">
    <source>
        <dbReference type="ARBA" id="ARBA00023128"/>
    </source>
</evidence>
<evidence type="ECO:0000313" key="7">
    <source>
        <dbReference type="EMBL" id="CAL1695274.1"/>
    </source>
</evidence>
<keyword evidence="8" id="KW-1185">Reference proteome</keyword>
<dbReference type="PANTHER" id="PTHR11504">
    <property type="entry name" value="CYTOCHROME C OXIDASE POLYPEPTIDE VIA"/>
    <property type="match status" value="1"/>
</dbReference>